<dbReference type="EMBL" id="QMFB01000006">
    <property type="protein sequence ID" value="RAV21070.1"/>
    <property type="molecule type" value="Genomic_DNA"/>
</dbReference>
<evidence type="ECO:0000259" key="1">
    <source>
        <dbReference type="Pfam" id="PF04734"/>
    </source>
</evidence>
<comment type="caution">
    <text evidence="2">The sequence shown here is derived from an EMBL/GenBank/DDBJ whole genome shotgun (WGS) entry which is preliminary data.</text>
</comment>
<dbReference type="Pfam" id="PF04734">
    <property type="entry name" value="Ceramidase_alk"/>
    <property type="match status" value="1"/>
</dbReference>
<name>A0A329MNB4_9BACL</name>
<accession>A0A329MNB4</accession>
<reference evidence="2 3" key="1">
    <citation type="journal article" date="2009" name="Int. J. Syst. Evol. Microbiol.">
        <title>Paenibacillus contaminans sp. nov., isolated from a contaminated laboratory plate.</title>
        <authorList>
            <person name="Chou J.H."/>
            <person name="Lee J.H."/>
            <person name="Lin M.C."/>
            <person name="Chang P.S."/>
            <person name="Arun A.B."/>
            <person name="Young C.C."/>
            <person name="Chen W.M."/>
        </authorList>
    </citation>
    <scope>NUCLEOTIDE SEQUENCE [LARGE SCALE GENOMIC DNA]</scope>
    <source>
        <strain evidence="2 3">CKOBP-6</strain>
    </source>
</reference>
<gene>
    <name evidence="2" type="ORF">DQG23_13405</name>
</gene>
<dbReference type="Proteomes" id="UP000250369">
    <property type="component" value="Unassembled WGS sequence"/>
</dbReference>
<dbReference type="InterPro" id="IPR031329">
    <property type="entry name" value="NEUT/ALK_ceramidase_N"/>
</dbReference>
<organism evidence="2 3">
    <name type="scientific">Paenibacillus contaminans</name>
    <dbReference type="NCBI Taxonomy" id="450362"/>
    <lineage>
        <taxon>Bacteria</taxon>
        <taxon>Bacillati</taxon>
        <taxon>Bacillota</taxon>
        <taxon>Bacilli</taxon>
        <taxon>Bacillales</taxon>
        <taxon>Paenibacillaceae</taxon>
        <taxon>Paenibacillus</taxon>
    </lineage>
</organism>
<keyword evidence="3" id="KW-1185">Reference proteome</keyword>
<evidence type="ECO:0000313" key="3">
    <source>
        <dbReference type="Proteomes" id="UP000250369"/>
    </source>
</evidence>
<dbReference type="AlphaFoldDB" id="A0A329MNB4"/>
<evidence type="ECO:0000313" key="2">
    <source>
        <dbReference type="EMBL" id="RAV21070.1"/>
    </source>
</evidence>
<dbReference type="RefSeq" id="WP_113031352.1">
    <property type="nucleotide sequence ID" value="NZ_QMFB01000006.1"/>
</dbReference>
<protein>
    <recommendedName>
        <fullName evidence="1">Neutral/alkaline non-lysosomal ceramidase N-terminal domain-containing protein</fullName>
    </recommendedName>
</protein>
<feature type="domain" description="Neutral/alkaline non-lysosomal ceramidase N-terminal" evidence="1">
    <location>
        <begin position="4"/>
        <end position="247"/>
    </location>
</feature>
<proteinExistence type="predicted"/>
<sequence length="439" mass="48409">MSILLGTAKVDITPKIPVPLAGFESRRKDGSAGEASNRLYARIFYFRQSGGEGNKTDALLVTADLIWWGSDRVPAIKKRIGQLYSIAEENILLHATHTHSGPQTSNLFTSYLGESDPAYLEQLEDALMEGIHQAGSSMESVRMEQGAGECKLGINRRLEVDGEMTLSPNPDGIVDSEVKIIRFVTGAELPKAMFVHYSCHPVITRENRFSSEFCGIAADYVEQSMGNGFVCGYLQGFCGDTNPGRNGDFWFGSNDDVIAAGRILGQTVMEIADFPMQPLKSSPLEVRNLTVLLPVRHNPSERELESMLDEPDVKAEWSRLLLTYPERNRQAIPLEMTFMRLAEGFALLSVNCEIVVEYGIYLKEKQNGQVIPLGYTNGMFGYVPTARQIAEGGYEAKESAYYFSIPAGFKDEIEDKIKTAMDCLAENMDYAGAVGTAGN</sequence>
<dbReference type="OrthoDB" id="622550at2"/>